<feature type="transmembrane region" description="Helical" evidence="5">
    <location>
        <begin position="19"/>
        <end position="36"/>
    </location>
</feature>
<feature type="transmembrane region" description="Helical" evidence="5">
    <location>
        <begin position="177"/>
        <end position="196"/>
    </location>
</feature>
<feature type="domain" description="Sugar phosphate transporter" evidence="6">
    <location>
        <begin position="19"/>
        <end position="320"/>
    </location>
</feature>
<dbReference type="OrthoDB" id="10261634at2759"/>
<sequence length="334" mass="37326">MAGGGSTYKSTEPIGTGRIFFYCIVWLILVIGLSFMNKAVFKWTEFKYPVLLSTVHMIINWLMGSFVWGRMNGKIKEEEEKKGHDLRHLIMYFSLLFVLNIAFGNMSVKAVNLLLSQVFRSSMPIFIMICSVVLGVGSRPSTRVILTVLPIIIGVYLTCKKDDSKVSSNTEEDLLNIKSLAILLIGNIMCALKTTLTNKYLNQYKFHPIYLLSKLSMWSSFGMFAFAAVTGEVSDLFNNNLHVLYNVKTVGFVISTGFVAFLLNYFNFLANSSTSPLTMGICGLLHQVLTVYLSTIVFDTSLNQTNVIGICLAMIGSALYTFVKYLEAQKVKSN</sequence>
<dbReference type="InterPro" id="IPR037185">
    <property type="entry name" value="EmrE-like"/>
</dbReference>
<dbReference type="KEGG" id="ngr:NAEGRDRAFT_74596"/>
<dbReference type="GO" id="GO:0016020">
    <property type="term" value="C:membrane"/>
    <property type="evidence" value="ECO:0007669"/>
    <property type="project" value="UniProtKB-SubCell"/>
</dbReference>
<evidence type="ECO:0000256" key="3">
    <source>
        <dbReference type="ARBA" id="ARBA00022989"/>
    </source>
</evidence>
<dbReference type="RefSeq" id="XP_002670451.1">
    <property type="nucleotide sequence ID" value="XM_002670405.1"/>
</dbReference>
<dbReference type="EMBL" id="GG738915">
    <property type="protein sequence ID" value="EFC37707.1"/>
    <property type="molecule type" value="Genomic_DNA"/>
</dbReference>
<dbReference type="SUPFAM" id="SSF103481">
    <property type="entry name" value="Multidrug resistance efflux transporter EmrE"/>
    <property type="match status" value="1"/>
</dbReference>
<organism evidence="8">
    <name type="scientific">Naegleria gruberi</name>
    <name type="common">Amoeba</name>
    <dbReference type="NCBI Taxonomy" id="5762"/>
    <lineage>
        <taxon>Eukaryota</taxon>
        <taxon>Discoba</taxon>
        <taxon>Heterolobosea</taxon>
        <taxon>Tetramitia</taxon>
        <taxon>Eutetramitia</taxon>
        <taxon>Vahlkampfiidae</taxon>
        <taxon>Naegleria</taxon>
    </lineage>
</organism>
<dbReference type="VEuPathDB" id="AmoebaDB:NAEGRDRAFT_74596"/>
<feature type="transmembrane region" description="Helical" evidence="5">
    <location>
        <begin position="208"/>
        <end position="229"/>
    </location>
</feature>
<feature type="transmembrane region" description="Helical" evidence="5">
    <location>
        <begin position="48"/>
        <end position="68"/>
    </location>
</feature>
<dbReference type="GeneID" id="8857624"/>
<comment type="subcellular location">
    <subcellularLocation>
        <location evidence="1">Membrane</location>
        <topology evidence="1">Multi-pass membrane protein</topology>
    </subcellularLocation>
</comment>
<evidence type="ECO:0000259" key="6">
    <source>
        <dbReference type="Pfam" id="PF03151"/>
    </source>
</evidence>
<dbReference type="PANTHER" id="PTHR11132">
    <property type="entry name" value="SOLUTE CARRIER FAMILY 35"/>
    <property type="match status" value="1"/>
</dbReference>
<evidence type="ECO:0000256" key="2">
    <source>
        <dbReference type="ARBA" id="ARBA00022692"/>
    </source>
</evidence>
<feature type="transmembrane region" description="Helical" evidence="5">
    <location>
        <begin position="89"/>
        <end position="108"/>
    </location>
</feature>
<dbReference type="InParanoid" id="D2VZS1"/>
<feature type="transmembrane region" description="Helical" evidence="5">
    <location>
        <begin position="277"/>
        <end position="298"/>
    </location>
</feature>
<evidence type="ECO:0000256" key="5">
    <source>
        <dbReference type="SAM" id="Phobius"/>
    </source>
</evidence>
<evidence type="ECO:0000256" key="4">
    <source>
        <dbReference type="ARBA" id="ARBA00023136"/>
    </source>
</evidence>
<dbReference type="AlphaFoldDB" id="D2VZS1"/>
<accession>D2VZS1</accession>
<reference evidence="7 8" key="1">
    <citation type="journal article" date="2010" name="Cell">
        <title>The genome of Naegleria gruberi illuminates early eukaryotic versatility.</title>
        <authorList>
            <person name="Fritz-Laylin L.K."/>
            <person name="Prochnik S.E."/>
            <person name="Ginger M.L."/>
            <person name="Dacks J.B."/>
            <person name="Carpenter M.L."/>
            <person name="Field M.C."/>
            <person name="Kuo A."/>
            <person name="Paredez A."/>
            <person name="Chapman J."/>
            <person name="Pham J."/>
            <person name="Shu S."/>
            <person name="Neupane R."/>
            <person name="Cipriano M."/>
            <person name="Mancuso J."/>
            <person name="Tu H."/>
            <person name="Salamov A."/>
            <person name="Lindquist E."/>
            <person name="Shapiro H."/>
            <person name="Lucas S."/>
            <person name="Grigoriev I.V."/>
            <person name="Cande W.Z."/>
            <person name="Fulton C."/>
            <person name="Rokhsar D.S."/>
            <person name="Dawson S.C."/>
        </authorList>
    </citation>
    <scope>NUCLEOTIDE SEQUENCE [LARGE SCALE GENOMIC DNA]</scope>
    <source>
        <strain evidence="7 8">NEG-M</strain>
    </source>
</reference>
<dbReference type="Proteomes" id="UP000006671">
    <property type="component" value="Unassembled WGS sequence"/>
</dbReference>
<dbReference type="OMA" id="MAGLNKW"/>
<proteinExistence type="predicted"/>
<keyword evidence="2 5" id="KW-0812">Transmembrane</keyword>
<evidence type="ECO:0000256" key="1">
    <source>
        <dbReference type="ARBA" id="ARBA00004141"/>
    </source>
</evidence>
<dbReference type="InterPro" id="IPR050186">
    <property type="entry name" value="TPT_transporter"/>
</dbReference>
<evidence type="ECO:0000313" key="8">
    <source>
        <dbReference type="Proteomes" id="UP000006671"/>
    </source>
</evidence>
<keyword evidence="4 5" id="KW-0472">Membrane</keyword>
<feature type="transmembrane region" description="Helical" evidence="5">
    <location>
        <begin position="141"/>
        <end position="157"/>
    </location>
</feature>
<dbReference type="InterPro" id="IPR004853">
    <property type="entry name" value="Sugar_P_trans_dom"/>
</dbReference>
<keyword evidence="8" id="KW-1185">Reference proteome</keyword>
<feature type="transmembrane region" description="Helical" evidence="5">
    <location>
        <begin position="114"/>
        <end position="134"/>
    </location>
</feature>
<dbReference type="eggNOG" id="KOG1441">
    <property type="taxonomic scope" value="Eukaryota"/>
</dbReference>
<protein>
    <submittedName>
        <fullName evidence="7">Predicted protein</fullName>
    </submittedName>
</protein>
<feature type="transmembrane region" description="Helical" evidence="5">
    <location>
        <begin position="304"/>
        <end position="323"/>
    </location>
</feature>
<gene>
    <name evidence="7" type="ORF">NAEGRDRAFT_74596</name>
</gene>
<feature type="transmembrane region" description="Helical" evidence="5">
    <location>
        <begin position="249"/>
        <end position="270"/>
    </location>
</feature>
<evidence type="ECO:0000313" key="7">
    <source>
        <dbReference type="EMBL" id="EFC37707.1"/>
    </source>
</evidence>
<name>D2VZS1_NAEGR</name>
<dbReference type="Pfam" id="PF03151">
    <property type="entry name" value="TPT"/>
    <property type="match status" value="1"/>
</dbReference>
<keyword evidence="3 5" id="KW-1133">Transmembrane helix</keyword>